<gene>
    <name evidence="3" type="primary">kgp</name>
    <name evidence="3" type="ORF">ETAA8_15860</name>
</gene>
<name>A0A517Y8D3_9BACT</name>
<dbReference type="Proteomes" id="UP000315017">
    <property type="component" value="Chromosome"/>
</dbReference>
<reference evidence="3 4" key="1">
    <citation type="submission" date="2019-02" db="EMBL/GenBank/DDBJ databases">
        <title>Deep-cultivation of Planctomycetes and their phenomic and genomic characterization uncovers novel biology.</title>
        <authorList>
            <person name="Wiegand S."/>
            <person name="Jogler M."/>
            <person name="Boedeker C."/>
            <person name="Pinto D."/>
            <person name="Vollmers J."/>
            <person name="Rivas-Marin E."/>
            <person name="Kohn T."/>
            <person name="Peeters S.H."/>
            <person name="Heuer A."/>
            <person name="Rast P."/>
            <person name="Oberbeckmann S."/>
            <person name="Bunk B."/>
            <person name="Jeske O."/>
            <person name="Meyerdierks A."/>
            <person name="Storesund J.E."/>
            <person name="Kallscheuer N."/>
            <person name="Luecker S."/>
            <person name="Lage O.M."/>
            <person name="Pohl T."/>
            <person name="Merkel B.J."/>
            <person name="Hornburger P."/>
            <person name="Mueller R.-W."/>
            <person name="Bruemmer F."/>
            <person name="Labrenz M."/>
            <person name="Spormann A.M."/>
            <person name="Op den Camp H."/>
            <person name="Overmann J."/>
            <person name="Amann R."/>
            <person name="Jetten M.S.M."/>
            <person name="Mascher T."/>
            <person name="Medema M.H."/>
            <person name="Devos D.P."/>
            <person name="Kaster A.-K."/>
            <person name="Ovreas L."/>
            <person name="Rohde M."/>
            <person name="Galperin M.Y."/>
            <person name="Jogler C."/>
        </authorList>
    </citation>
    <scope>NUCLEOTIDE SEQUENCE [LARGE SCALE GENOMIC DNA]</scope>
    <source>
        <strain evidence="3 4">ETA_A8</strain>
    </source>
</reference>
<feature type="domain" description="Gingipain" evidence="2">
    <location>
        <begin position="30"/>
        <end position="411"/>
    </location>
</feature>
<dbReference type="GO" id="GO:0008234">
    <property type="term" value="F:cysteine-type peptidase activity"/>
    <property type="evidence" value="ECO:0007669"/>
    <property type="project" value="InterPro"/>
</dbReference>
<dbReference type="KEGG" id="aagg:ETAA8_15860"/>
<keyword evidence="3" id="KW-0378">Hydrolase</keyword>
<dbReference type="EC" id="3.4.22.47" evidence="3"/>
<dbReference type="InterPro" id="IPR029030">
    <property type="entry name" value="Caspase-like_dom_sf"/>
</dbReference>
<accession>A0A517Y8D3</accession>
<dbReference type="InterPro" id="IPR029031">
    <property type="entry name" value="Gingipain_N_sf"/>
</dbReference>
<evidence type="ECO:0000313" key="4">
    <source>
        <dbReference type="Proteomes" id="UP000315017"/>
    </source>
</evidence>
<evidence type="ECO:0000259" key="2">
    <source>
        <dbReference type="Pfam" id="PF01364"/>
    </source>
</evidence>
<dbReference type="EMBL" id="CP036274">
    <property type="protein sequence ID" value="QDU26508.1"/>
    <property type="molecule type" value="Genomic_DNA"/>
</dbReference>
<proteinExistence type="predicted"/>
<keyword evidence="4" id="KW-1185">Reference proteome</keyword>
<sequence>MTAWMLLCLTLAAETAPTPPAPTDDAPDAVVVAPKSFIPALDPLLAHRYAQGHRFVYIPNTWTPTEIRNGIRQAAKKGNLKYILLVGDAEPTLGTSDLIRQRCVPTHYATAKVNVKFGSEPEIATDNWYADLDDDELPDVAIGRIPADTPQQLSAVIAKILAYEKSVDHGLWRQRINFVAGVGGFGGVVDSMIESTTRKFLTDGIPASYTTNMTYGSWRSPFCPDPRRFHEVSLQQHNDGCLFWVYIGHGQNTALDRVAVPGARFHILDVNDGPKLKCENRAPIAIMLACYTAAFDGEQDCLAETMLHSPGGPVAIYGGTRVTMPYAMAVMGSAMMEQYFKVQPTTLGEAILNAKLQMVKPIDEANPLKNTNRLLLDAMASVMSPARQQMTDERKEHVHLFNLIGDPMTKLAHPTKVKLTVPRDAEPGQTITVSGESTIGGSAVVELCCRRDRFKTDLPQRDHFNPSNAGLASLHPVYEQANDRCWTRLQLPVTAGPFTTDLTIPAECHGACHVRVFVQGEQSHSLGAANVYVKPIKLVENREPISAGR</sequence>
<dbReference type="Pfam" id="PF01364">
    <property type="entry name" value="Peptidase_C25"/>
    <property type="match status" value="1"/>
</dbReference>
<evidence type="ECO:0000313" key="3">
    <source>
        <dbReference type="EMBL" id="QDU26508.1"/>
    </source>
</evidence>
<dbReference type="SUPFAM" id="SSF52129">
    <property type="entry name" value="Caspase-like"/>
    <property type="match status" value="1"/>
</dbReference>
<dbReference type="InterPro" id="IPR001769">
    <property type="entry name" value="Gingipain"/>
</dbReference>
<organism evidence="3 4">
    <name type="scientific">Anatilimnocola aggregata</name>
    <dbReference type="NCBI Taxonomy" id="2528021"/>
    <lineage>
        <taxon>Bacteria</taxon>
        <taxon>Pseudomonadati</taxon>
        <taxon>Planctomycetota</taxon>
        <taxon>Planctomycetia</taxon>
        <taxon>Pirellulales</taxon>
        <taxon>Pirellulaceae</taxon>
        <taxon>Anatilimnocola</taxon>
    </lineage>
</organism>
<evidence type="ECO:0000256" key="1">
    <source>
        <dbReference type="ARBA" id="ARBA00022729"/>
    </source>
</evidence>
<dbReference type="AlphaFoldDB" id="A0A517Y8D3"/>
<dbReference type="Gene3D" id="3.40.50.10390">
    <property type="entry name" value="Gingipain r, domain 1"/>
    <property type="match status" value="1"/>
</dbReference>
<keyword evidence="1" id="KW-0732">Signal</keyword>
<dbReference type="Gene3D" id="3.40.50.1460">
    <property type="match status" value="1"/>
</dbReference>
<dbReference type="GO" id="GO:0006508">
    <property type="term" value="P:proteolysis"/>
    <property type="evidence" value="ECO:0007669"/>
    <property type="project" value="InterPro"/>
</dbReference>
<dbReference type="RefSeq" id="WP_202921644.1">
    <property type="nucleotide sequence ID" value="NZ_CP036274.1"/>
</dbReference>
<protein>
    <submittedName>
        <fullName evidence="3">Lys-gingipain</fullName>
        <ecNumber evidence="3">3.4.22.47</ecNumber>
    </submittedName>
</protein>